<dbReference type="EMBL" id="JACEIK010001176">
    <property type="protein sequence ID" value="MCD7466809.1"/>
    <property type="molecule type" value="Genomic_DNA"/>
</dbReference>
<reference evidence="1 2" key="1">
    <citation type="journal article" date="2021" name="BMC Genomics">
        <title>Datura genome reveals duplications of psychoactive alkaloid biosynthetic genes and high mutation rate following tissue culture.</title>
        <authorList>
            <person name="Rajewski A."/>
            <person name="Carter-House D."/>
            <person name="Stajich J."/>
            <person name="Litt A."/>
        </authorList>
    </citation>
    <scope>NUCLEOTIDE SEQUENCE [LARGE SCALE GENOMIC DNA]</scope>
    <source>
        <strain evidence="1">AR-01</strain>
    </source>
</reference>
<accession>A0ABS8T892</accession>
<comment type="caution">
    <text evidence="1">The sequence shown here is derived from an EMBL/GenBank/DDBJ whole genome shotgun (WGS) entry which is preliminary data.</text>
</comment>
<dbReference type="Proteomes" id="UP000823775">
    <property type="component" value="Unassembled WGS sequence"/>
</dbReference>
<evidence type="ECO:0000313" key="1">
    <source>
        <dbReference type="EMBL" id="MCD7466809.1"/>
    </source>
</evidence>
<evidence type="ECO:0000313" key="2">
    <source>
        <dbReference type="Proteomes" id="UP000823775"/>
    </source>
</evidence>
<proteinExistence type="predicted"/>
<name>A0ABS8T892_DATST</name>
<organism evidence="1 2">
    <name type="scientific">Datura stramonium</name>
    <name type="common">Jimsonweed</name>
    <name type="synonym">Common thornapple</name>
    <dbReference type="NCBI Taxonomy" id="4076"/>
    <lineage>
        <taxon>Eukaryota</taxon>
        <taxon>Viridiplantae</taxon>
        <taxon>Streptophyta</taxon>
        <taxon>Embryophyta</taxon>
        <taxon>Tracheophyta</taxon>
        <taxon>Spermatophyta</taxon>
        <taxon>Magnoliopsida</taxon>
        <taxon>eudicotyledons</taxon>
        <taxon>Gunneridae</taxon>
        <taxon>Pentapetalae</taxon>
        <taxon>asterids</taxon>
        <taxon>lamiids</taxon>
        <taxon>Solanales</taxon>
        <taxon>Solanaceae</taxon>
        <taxon>Solanoideae</taxon>
        <taxon>Datureae</taxon>
        <taxon>Datura</taxon>
    </lineage>
</organism>
<sequence length="246" mass="27227">MVRNFFSEVLALSKCCYGVILITEGVCLGLVMSCHILEGMDFCSTADWSISHGPNDVVDNYQFLYSADRSRAARPNELVSGCYKADLSMLLQFQQRREYETLSDDVRGMRGKNEVSIVPVTRPLPCWVRSHGRTQEIVIPAAPATLKQWVILFLEPSDTRSLGTGDEVWDYANSEFLMFMARAFAGRLCDSAVHLIMVLGLVAHTFLNLTTPPATARIGVLGTRQCTRPGGTVVTNIGRVVNFSVI</sequence>
<protein>
    <submittedName>
        <fullName evidence="1">Uncharacterized protein</fullName>
    </submittedName>
</protein>
<keyword evidence="2" id="KW-1185">Reference proteome</keyword>
<gene>
    <name evidence="1" type="ORF">HAX54_003840</name>
</gene>